<dbReference type="RefSeq" id="WP_125326915.1">
    <property type="nucleotide sequence ID" value="NZ_CP034328.1"/>
</dbReference>
<evidence type="ECO:0000259" key="2">
    <source>
        <dbReference type="Pfam" id="PF00561"/>
    </source>
</evidence>
<reference evidence="3 4" key="1">
    <citation type="submission" date="2018-12" db="EMBL/GenBank/DDBJ databases">
        <title>Complete genome sequencing of Tabrizicola sp. K13M18.</title>
        <authorList>
            <person name="Bae J.-W."/>
        </authorList>
    </citation>
    <scope>NUCLEOTIDE SEQUENCE [LARGE SCALE GENOMIC DNA]</scope>
    <source>
        <strain evidence="3 4">K13M18</strain>
    </source>
</reference>
<dbReference type="NCBIfam" id="TIGR03056">
    <property type="entry name" value="bchO_mg_che_rel"/>
    <property type="match status" value="1"/>
</dbReference>
<name>A0A3S8UAT4_9RHOB</name>
<dbReference type="Pfam" id="PF00561">
    <property type="entry name" value="Abhydrolase_1"/>
    <property type="match status" value="1"/>
</dbReference>
<dbReference type="InterPro" id="IPR029058">
    <property type="entry name" value="AB_hydrolase_fold"/>
</dbReference>
<keyword evidence="4" id="KW-1185">Reference proteome</keyword>
<dbReference type="InterPro" id="IPR017497">
    <property type="entry name" value="BchO"/>
</dbReference>
<dbReference type="OrthoDB" id="9804723at2"/>
<dbReference type="GO" id="GO:0016787">
    <property type="term" value="F:hydrolase activity"/>
    <property type="evidence" value="ECO:0007669"/>
    <property type="project" value="UniProtKB-KW"/>
</dbReference>
<protein>
    <submittedName>
        <fullName evidence="3">Alpha/beta fold hydrolase</fullName>
    </submittedName>
</protein>
<gene>
    <name evidence="3" type="ORF">EI545_18885</name>
</gene>
<keyword evidence="1 3" id="KW-0378">Hydrolase</keyword>
<dbReference type="Proteomes" id="UP000282002">
    <property type="component" value="Chromosome"/>
</dbReference>
<feature type="domain" description="AB hydrolase-1" evidence="2">
    <location>
        <begin position="37"/>
        <end position="267"/>
    </location>
</feature>
<dbReference type="EMBL" id="CP034328">
    <property type="protein sequence ID" value="AZL60703.1"/>
    <property type="molecule type" value="Genomic_DNA"/>
</dbReference>
<dbReference type="Gene3D" id="3.40.50.1820">
    <property type="entry name" value="alpha/beta hydrolase"/>
    <property type="match status" value="1"/>
</dbReference>
<dbReference type="GO" id="GO:0016020">
    <property type="term" value="C:membrane"/>
    <property type="evidence" value="ECO:0007669"/>
    <property type="project" value="TreeGrafter"/>
</dbReference>
<evidence type="ECO:0000256" key="1">
    <source>
        <dbReference type="ARBA" id="ARBA00022801"/>
    </source>
</evidence>
<dbReference type="PANTHER" id="PTHR43798">
    <property type="entry name" value="MONOACYLGLYCEROL LIPASE"/>
    <property type="match status" value="1"/>
</dbReference>
<dbReference type="InterPro" id="IPR050266">
    <property type="entry name" value="AB_hydrolase_sf"/>
</dbReference>
<organism evidence="3 4">
    <name type="scientific">Tabrizicola piscis</name>
    <dbReference type="NCBI Taxonomy" id="2494374"/>
    <lineage>
        <taxon>Bacteria</taxon>
        <taxon>Pseudomonadati</taxon>
        <taxon>Pseudomonadota</taxon>
        <taxon>Alphaproteobacteria</taxon>
        <taxon>Rhodobacterales</taxon>
        <taxon>Paracoccaceae</taxon>
        <taxon>Tabrizicola</taxon>
    </lineage>
</organism>
<dbReference type="AlphaFoldDB" id="A0A3S8UAT4"/>
<dbReference type="PANTHER" id="PTHR43798:SF31">
    <property type="entry name" value="AB HYDROLASE SUPERFAMILY PROTEIN YCLE"/>
    <property type="match status" value="1"/>
</dbReference>
<proteinExistence type="predicted"/>
<sequence>MPNTLPPDWPFRGDARQVRARPHDWCVIDHGAGPTALLLHGAGASGHSFRHLIPALDGWRCIVPDLPGQGFTRAGSRTRFGIEPMAEDLATLLAQQGWQPEVVIGHSAGAALALQLSTLIPLRAVVGINAALGQFEGAAGFLFPLLARALSVTPFVPSVISRLWGTEGKIRSLLDNTGSPLDPAGVAQYLTLVKKAAHVDGTLGMMAQWRIDRLMARAPQMTVRSLLLATAGDRIVPPRVSRQAAGMLPRADVLELPGLGHLAHEEDASAVAQAITGWLAR</sequence>
<accession>A0A3S8UAT4</accession>
<evidence type="ECO:0000313" key="3">
    <source>
        <dbReference type="EMBL" id="AZL60703.1"/>
    </source>
</evidence>
<dbReference type="InterPro" id="IPR000073">
    <property type="entry name" value="AB_hydrolase_1"/>
</dbReference>
<dbReference type="KEGG" id="taw:EI545_18885"/>
<dbReference type="PRINTS" id="PR00111">
    <property type="entry name" value="ABHYDROLASE"/>
</dbReference>
<dbReference type="SUPFAM" id="SSF53474">
    <property type="entry name" value="alpha/beta-Hydrolases"/>
    <property type="match status" value="1"/>
</dbReference>
<evidence type="ECO:0000313" key="4">
    <source>
        <dbReference type="Proteomes" id="UP000282002"/>
    </source>
</evidence>